<accession>A4F2Z7</accession>
<name>A4F2Z7_CAEEL</name>
<protein>
    <submittedName>
        <fullName evidence="1">MULE transposase domain-containing protein</fullName>
    </submittedName>
</protein>
<evidence type="ECO:0000313" key="3">
    <source>
        <dbReference type="WormBase" id="AC8.10"/>
    </source>
</evidence>
<evidence type="ECO:0000313" key="1">
    <source>
        <dbReference type="EMBL" id="CCD61172.2"/>
    </source>
</evidence>
<sequence length="449" mass="51930">MKPRTKWWCGIDWETNITWQEVDQIAVKQLRELKSKRTLNVKLNGEEHPNVPYDFHVWTKSEKDENGKTKRTQPLMKPVSVFGEQMHTIHCVELENGTVKKQCLRFREYVYVNYFSISDTYEVPECNEDVYRPLNSQVAVKKFLKEEAIPHRTLEGVRQVMEERGHHISTKQIQNAARSVRDAVVGNTGPHLSTTEDMLKALQSQNPDRVKYWIDAKQQLHFNIFTLFPDALKLFVHGCPTVTQHERWQRKVERWSLLDKQERKKKISEVLKKHPDGMIFASRIMVDTTFQLGDFYVTFVNGECPRFRTARSLKARMLPLGFFIHTTKERPNHKEFAELLRSELNLVQVAGEPRKIPCVVIDGEAALGEYAKAVDSPCVRCDRHILTLISHNCGQNASRGAQALLFGKKVGGTFRAGLLGSFSMEEFEEKLKKCEKRMAAPVFEWTKAN</sequence>
<dbReference type="AGR" id="WB:WBGene00043988"/>
<dbReference type="PIR" id="T18602">
    <property type="entry name" value="T18602"/>
</dbReference>
<dbReference type="KEGG" id="cel:CELE_AC8.10"/>
<dbReference type="PaxDb" id="6239-AC8.10"/>
<dbReference type="GeneID" id="3565040"/>
<dbReference type="Proteomes" id="UP000001940">
    <property type="component" value="Chromosome X"/>
</dbReference>
<proteinExistence type="predicted"/>
<reference evidence="1 2" key="1">
    <citation type="journal article" date="1998" name="Science">
        <title>Genome sequence of the nematode C. elegans: a platform for investigating biology.</title>
        <authorList>
            <consortium name="The C. elegans sequencing consortium"/>
            <person name="Sulson J.E."/>
            <person name="Waterston R."/>
        </authorList>
    </citation>
    <scope>NUCLEOTIDE SEQUENCE [LARGE SCALE GENOMIC DNA]</scope>
    <source>
        <strain evidence="1 2">Bristol N2</strain>
    </source>
</reference>
<organism evidence="1 2">
    <name type="scientific">Caenorhabditis elegans</name>
    <dbReference type="NCBI Taxonomy" id="6239"/>
    <lineage>
        <taxon>Eukaryota</taxon>
        <taxon>Metazoa</taxon>
        <taxon>Ecdysozoa</taxon>
        <taxon>Nematoda</taxon>
        <taxon>Chromadorea</taxon>
        <taxon>Rhabditida</taxon>
        <taxon>Rhabditina</taxon>
        <taxon>Rhabditomorpha</taxon>
        <taxon>Rhabditoidea</taxon>
        <taxon>Rhabditidae</taxon>
        <taxon>Peloderinae</taxon>
        <taxon>Caenorhabditis</taxon>
    </lineage>
</organism>
<evidence type="ECO:0000313" key="2">
    <source>
        <dbReference type="Proteomes" id="UP000001940"/>
    </source>
</evidence>
<dbReference type="AlphaFoldDB" id="A4F2Z7"/>
<dbReference type="OrthoDB" id="5872323at2759"/>
<dbReference type="RefSeq" id="NP_001359778.1">
    <property type="nucleotide sequence ID" value="NM_001373214.1"/>
</dbReference>
<dbReference type="CTD" id="3565040"/>
<dbReference type="InParanoid" id="A4F2Z7"/>
<dbReference type="WormBase" id="AC8.10">
    <property type="protein sequence ID" value="CE53464"/>
    <property type="gene ID" value="WBGene00043988"/>
</dbReference>
<dbReference type="FunCoup" id="A4F2Z7">
    <property type="interactions" value="60"/>
</dbReference>
<gene>
    <name evidence="1 3" type="ORF">AC8.10</name>
    <name evidence="1" type="ORF">CELE_AC8.10</name>
</gene>
<dbReference type="EMBL" id="BX284606">
    <property type="protein sequence ID" value="CCD61172.2"/>
    <property type="molecule type" value="Genomic_DNA"/>
</dbReference>
<keyword evidence="2" id="KW-1185">Reference proteome</keyword>